<evidence type="ECO:0000256" key="2">
    <source>
        <dbReference type="ARBA" id="ARBA00022741"/>
    </source>
</evidence>
<feature type="domain" description="AAA+ ATPase" evidence="4">
    <location>
        <begin position="597"/>
        <end position="733"/>
    </location>
</feature>
<evidence type="ECO:0000259" key="4">
    <source>
        <dbReference type="SMART" id="SM00382"/>
    </source>
</evidence>
<dbReference type="GO" id="GO:0016887">
    <property type="term" value="F:ATP hydrolysis activity"/>
    <property type="evidence" value="ECO:0007669"/>
    <property type="project" value="InterPro"/>
</dbReference>
<dbReference type="InterPro" id="IPR041569">
    <property type="entry name" value="AAA_lid_3"/>
</dbReference>
<dbReference type="SMART" id="SM00382">
    <property type="entry name" value="AAA"/>
    <property type="match status" value="2"/>
</dbReference>
<accession>R7WFQ4</accession>
<dbReference type="Pfam" id="PF17862">
    <property type="entry name" value="AAA_lid_3"/>
    <property type="match status" value="2"/>
</dbReference>
<feature type="domain" description="AAA+ ATPase" evidence="4">
    <location>
        <begin position="926"/>
        <end position="1064"/>
    </location>
</feature>
<dbReference type="Pfam" id="PF26429">
    <property type="entry name" value="DPBB_CI111"/>
    <property type="match status" value="1"/>
</dbReference>
<dbReference type="InterPro" id="IPR003593">
    <property type="entry name" value="AAA+_ATPase"/>
</dbReference>
<dbReference type="InterPro" id="IPR050168">
    <property type="entry name" value="AAA_ATPase_domain"/>
</dbReference>
<dbReference type="FunFam" id="3.40.50.300:FF:000661">
    <property type="entry name" value="calmodulin-interacting protein 111 isoform X1"/>
    <property type="match status" value="1"/>
</dbReference>
<dbReference type="SUPFAM" id="SSF52540">
    <property type="entry name" value="P-loop containing nucleoside triphosphate hydrolases"/>
    <property type="match status" value="2"/>
</dbReference>
<evidence type="ECO:0000313" key="5">
    <source>
        <dbReference type="EnsemblPlants" id="EMT19224"/>
    </source>
</evidence>
<dbReference type="CDD" id="cd19511">
    <property type="entry name" value="RecA-like_CDC48_r2-like"/>
    <property type="match status" value="1"/>
</dbReference>
<dbReference type="EnsemblPlants" id="EMT19224">
    <property type="protein sequence ID" value="EMT19224"/>
    <property type="gene ID" value="F775_17650"/>
</dbReference>
<proteinExistence type="inferred from homology"/>
<comment type="similarity">
    <text evidence="1">Belongs to the AAA ATPase family.</text>
</comment>
<organism evidence="5">
    <name type="scientific">Aegilops tauschii</name>
    <name type="common">Tausch's goatgrass</name>
    <name type="synonym">Aegilops squarrosa</name>
    <dbReference type="NCBI Taxonomy" id="37682"/>
    <lineage>
        <taxon>Eukaryota</taxon>
        <taxon>Viridiplantae</taxon>
        <taxon>Streptophyta</taxon>
        <taxon>Embryophyta</taxon>
        <taxon>Tracheophyta</taxon>
        <taxon>Spermatophyta</taxon>
        <taxon>Magnoliopsida</taxon>
        <taxon>Liliopsida</taxon>
        <taxon>Poales</taxon>
        <taxon>Poaceae</taxon>
        <taxon>BOP clade</taxon>
        <taxon>Pooideae</taxon>
        <taxon>Triticodae</taxon>
        <taxon>Triticeae</taxon>
        <taxon>Triticinae</taxon>
        <taxon>Aegilops</taxon>
    </lineage>
</organism>
<evidence type="ECO:0000256" key="3">
    <source>
        <dbReference type="ARBA" id="ARBA00022840"/>
    </source>
</evidence>
<dbReference type="Gene3D" id="3.40.50.300">
    <property type="entry name" value="P-loop containing nucleotide triphosphate hydrolases"/>
    <property type="match status" value="2"/>
</dbReference>
<dbReference type="InterPro" id="IPR027417">
    <property type="entry name" value="P-loop_NTPase"/>
</dbReference>
<dbReference type="FunFam" id="1.10.8.60:FF:000038">
    <property type="entry name" value="spermatogenesis-associated protein 5-like protein 1"/>
    <property type="match status" value="1"/>
</dbReference>
<keyword evidence="3" id="KW-0067">ATP-binding</keyword>
<dbReference type="GO" id="GO:0009507">
    <property type="term" value="C:chloroplast"/>
    <property type="evidence" value="ECO:0007669"/>
    <property type="project" value="TreeGrafter"/>
</dbReference>
<dbReference type="PROSITE" id="PS00674">
    <property type="entry name" value="AAA"/>
    <property type="match status" value="2"/>
</dbReference>
<sequence>MGQHGRTPTTNETLPEWCIRQEETGQHRKMVRAICILVLWELWTHRNTVVSDGVMPSTRQVLQSIESEARAWKQAGLLRGEAEAFFDGLASWGSRTHGRKKLLKLSAPRITPGWKENALRAWVAASIYARKLEQGTNIVNWRGLELLRHPQESKQEGSQKLAGTAAMSSKGKKKKPSASPQPSPRTPPSRAREGTGGCILDLSSTAAAAAARYPALVPRGGAGCFAGTVSDVVSRGGSRSGEGRLWLAEPAMASTGLRPGCLVFVSLISSSSNSLDGFPLDSLFEECNRFFDLDVGNDLISNEAGVNFVTATVFPSREVQKNDIKLSWDLACTLGYPVVGRSLLISPVYTSQAPKRADSGELLRVIKCSDLYLGLVPTKVVPSSHNKSESDCHPVRNVMVMESPKRIPSTPPCRNESHDGASNSGFSLCLDQATAKSALADDKINDLLQTSASRWLDGRHLLKGNYVPLSMCGKLSMFVVLRAETDGSALDVVHEKRNSMSNADVSGKLVETPALYLVDRTTKVHLSDLSSSKEFGSDKLGFPPEYSICADTGSEDANHDQRLGGLSEVSAKVKEMISFSLADQIGLPRNGLHDLPRYKGLLLYGPPGTGKTSLASSCAYDLGANLFTINGPEIIGQYHGESEQTLYDVFTSAKQAAPAVIFIDELDAIAPARKDGGEELSLRMVATLLKLMDEIGRNDRVILIAATNRLESIDRALLRPGRFDQEIEIGVPSPGQRLDILHHLLSGVHHSLTSEEVESLAFATHGFVGADLAALCNEAALSALRRYISVKESSTQLLGDHDTNAEKTNIQEIDGLWGYEVSSLSSSLSKLTMSMEDHCWTNRGDIIESSEPDDKKDELLLLVTKDDFEQAKMKVRPSAMREVMLELPMVRWEDVGGQARIKKQLIEAIQLPQKCPDAFERLGIRPPRGLLMIGPPGCSKTLMARAVASEAKMNFLAVKGPELFSKWVGDSEKAVRSLFAKAKDNAPAILFFDEIDGLAVTRGHGSNGISVADRVLSQLLQEMDGLDQKIGVTVIAATNRPDKIDIALLRPGRFDRLLDVQPPDETDREDIFRIHTRKIPCSHDVNLNELARLTEGYTGADIKLVCREAAVAALDENFDIPEVAIVHFKSAIDRIKQQRWEYIPKLPFSIPISVDRGEQFTREDTDYWTQLPVQFFASHVPVESRIFVVEIAKCWSSLLFKFVHILTASNGIEESYARGAESLESQFKSP</sequence>
<dbReference type="PANTHER" id="PTHR23077:SF27">
    <property type="entry name" value="ATPASE FAMILY GENE 2 PROTEIN HOMOLOG A"/>
    <property type="match status" value="1"/>
</dbReference>
<dbReference type="GO" id="GO:0005524">
    <property type="term" value="F:ATP binding"/>
    <property type="evidence" value="ECO:0007669"/>
    <property type="project" value="UniProtKB-KW"/>
</dbReference>
<keyword evidence="2" id="KW-0547">Nucleotide-binding</keyword>
<name>R7WFQ4_AEGTA</name>
<evidence type="ECO:0000256" key="1">
    <source>
        <dbReference type="ARBA" id="ARBA00006914"/>
    </source>
</evidence>
<dbReference type="InterPro" id="IPR058958">
    <property type="entry name" value="DPBB_CI111"/>
</dbReference>
<dbReference type="Gene3D" id="1.10.8.60">
    <property type="match status" value="2"/>
</dbReference>
<dbReference type="PANTHER" id="PTHR23077">
    <property type="entry name" value="AAA-FAMILY ATPASE"/>
    <property type="match status" value="1"/>
</dbReference>
<protein>
    <submittedName>
        <fullName evidence="5">Cell division cycle-like protein</fullName>
    </submittedName>
</protein>
<dbReference type="Pfam" id="PF00004">
    <property type="entry name" value="AAA"/>
    <property type="match status" value="2"/>
</dbReference>
<dbReference type="FunFam" id="3.40.50.300:FF:000012">
    <property type="entry name" value="Transitional endoplasmic reticulum ATPase"/>
    <property type="match status" value="1"/>
</dbReference>
<dbReference type="AlphaFoldDB" id="R7WFQ4"/>
<reference evidence="5" key="1">
    <citation type="submission" date="2015-06" db="UniProtKB">
        <authorList>
            <consortium name="EnsemblPlants"/>
        </authorList>
    </citation>
    <scope>IDENTIFICATION</scope>
</reference>
<dbReference type="InterPro" id="IPR003960">
    <property type="entry name" value="ATPase_AAA_CS"/>
</dbReference>
<dbReference type="InterPro" id="IPR003959">
    <property type="entry name" value="ATPase_AAA_core"/>
</dbReference>
<dbReference type="FunFam" id="1.10.8.60:FF:000071">
    <property type="entry name" value="Cell division cycle-like protein"/>
    <property type="match status" value="1"/>
</dbReference>